<name>A0A1H3PAV8_9PSEU</name>
<protein>
    <recommendedName>
        <fullName evidence="3">CoA-transferase family III</fullName>
    </recommendedName>
</protein>
<organism evidence="1 2">
    <name type="scientific">Saccharopolyspora shandongensis</name>
    <dbReference type="NCBI Taxonomy" id="418495"/>
    <lineage>
        <taxon>Bacteria</taxon>
        <taxon>Bacillati</taxon>
        <taxon>Actinomycetota</taxon>
        <taxon>Actinomycetes</taxon>
        <taxon>Pseudonocardiales</taxon>
        <taxon>Pseudonocardiaceae</taxon>
        <taxon>Saccharopolyspora</taxon>
    </lineage>
</organism>
<dbReference type="Proteomes" id="UP000199529">
    <property type="component" value="Unassembled WGS sequence"/>
</dbReference>
<evidence type="ECO:0000313" key="1">
    <source>
        <dbReference type="EMBL" id="SDY98217.1"/>
    </source>
</evidence>
<dbReference type="Gene3D" id="3.40.50.10540">
    <property type="entry name" value="Crotonobetainyl-coa:carnitine coa-transferase, domain 1"/>
    <property type="match status" value="1"/>
</dbReference>
<dbReference type="STRING" id="418495.SAMN05216215_104151"/>
<accession>A0A1H3PAV8</accession>
<gene>
    <name evidence="1" type="ORF">SAMN05216215_104151</name>
</gene>
<dbReference type="EMBL" id="FNOK01000041">
    <property type="protein sequence ID" value="SDY98217.1"/>
    <property type="molecule type" value="Genomic_DNA"/>
</dbReference>
<proteinExistence type="predicted"/>
<keyword evidence="2" id="KW-1185">Reference proteome</keyword>
<evidence type="ECO:0000313" key="2">
    <source>
        <dbReference type="Proteomes" id="UP000199529"/>
    </source>
</evidence>
<dbReference type="RefSeq" id="WP_177226798.1">
    <property type="nucleotide sequence ID" value="NZ_FNOK01000041.1"/>
</dbReference>
<dbReference type="SUPFAM" id="SSF89796">
    <property type="entry name" value="CoA-transferase family III (CaiB/BaiF)"/>
    <property type="match status" value="1"/>
</dbReference>
<evidence type="ECO:0008006" key="3">
    <source>
        <dbReference type="Google" id="ProtNLM"/>
    </source>
</evidence>
<reference evidence="2" key="1">
    <citation type="submission" date="2016-10" db="EMBL/GenBank/DDBJ databases">
        <authorList>
            <person name="Varghese N."/>
            <person name="Submissions S."/>
        </authorList>
    </citation>
    <scope>NUCLEOTIDE SEQUENCE [LARGE SCALE GENOMIC DNA]</scope>
    <source>
        <strain evidence="2">CGMCC 4.3530</strain>
    </source>
</reference>
<dbReference type="InterPro" id="IPR023606">
    <property type="entry name" value="CoA-Trfase_III_dom_1_sf"/>
</dbReference>
<dbReference type="AlphaFoldDB" id="A0A1H3PAV8"/>
<sequence length="47" mass="4797">MMTNSAPSAEGRSGPLAGVRVIDMATVVMGPYAAQILEAATAWSGCR</sequence>